<reference evidence="3" key="1">
    <citation type="submission" date="2025-08" db="UniProtKB">
        <authorList>
            <consortium name="RefSeq"/>
        </authorList>
    </citation>
    <scope>IDENTIFICATION</scope>
    <source>
        <tissue evidence="3">Spleen</tissue>
    </source>
</reference>
<accession>A0A9B0U2N6</accession>
<evidence type="ECO:0000256" key="1">
    <source>
        <dbReference type="SAM" id="MobiDB-lite"/>
    </source>
</evidence>
<organism evidence="2 3">
    <name type="scientific">Chrysochloris asiatica</name>
    <name type="common">Cape golden mole</name>
    <dbReference type="NCBI Taxonomy" id="185453"/>
    <lineage>
        <taxon>Eukaryota</taxon>
        <taxon>Metazoa</taxon>
        <taxon>Chordata</taxon>
        <taxon>Craniata</taxon>
        <taxon>Vertebrata</taxon>
        <taxon>Euteleostomi</taxon>
        <taxon>Mammalia</taxon>
        <taxon>Eutheria</taxon>
        <taxon>Afrotheria</taxon>
        <taxon>Chrysochloridae</taxon>
        <taxon>Chrysochlorinae</taxon>
        <taxon>Chrysochloris</taxon>
    </lineage>
</organism>
<sequence length="224" mass="23906">MEKAGMLAQYLGWDCVDLSPQQVPLSRGSASTCEAPSPPPSNCSNHLSAHLAATQVAAHGRYGTRQPTSRRAWPSGSCPCLSDPAKRGKGRGPQAVPGRGPEIAESPHEEWLWPRAQAACIIGARPPVNKRSSPGAVRIKALLKRHKEPTPLARQLEPEQGALRAPSTRSPAAHARSPTPLCPRARSPTPLCPRARPTPLTSRLLSAILEACDVRAARSPLTHI</sequence>
<protein>
    <submittedName>
        <fullName evidence="3">Uncharacterized protein</fullName>
    </submittedName>
</protein>
<keyword evidence="2" id="KW-1185">Reference proteome</keyword>
<dbReference type="GeneID" id="102841059"/>
<dbReference type="Proteomes" id="UP000504623">
    <property type="component" value="Unplaced"/>
</dbReference>
<evidence type="ECO:0000313" key="3">
    <source>
        <dbReference type="RefSeq" id="XP_006875901.1"/>
    </source>
</evidence>
<gene>
    <name evidence="3" type="primary">LOC102841059</name>
</gene>
<name>A0A9B0U2N6_CHRAS</name>
<feature type="region of interest" description="Disordered" evidence="1">
    <location>
        <begin position="63"/>
        <end position="104"/>
    </location>
</feature>
<dbReference type="AlphaFoldDB" id="A0A9B0U2N6"/>
<dbReference type="RefSeq" id="XP_006875901.1">
    <property type="nucleotide sequence ID" value="XM_006875839.1"/>
</dbReference>
<evidence type="ECO:0000313" key="2">
    <source>
        <dbReference type="Proteomes" id="UP000504623"/>
    </source>
</evidence>
<proteinExistence type="predicted"/>
<feature type="region of interest" description="Disordered" evidence="1">
    <location>
        <begin position="147"/>
        <end position="197"/>
    </location>
</feature>